<evidence type="ECO:0000256" key="1">
    <source>
        <dbReference type="SAM" id="MobiDB-lite"/>
    </source>
</evidence>
<feature type="region of interest" description="Disordered" evidence="1">
    <location>
        <begin position="21"/>
        <end position="55"/>
    </location>
</feature>
<dbReference type="Proteomes" id="UP000515947">
    <property type="component" value="Chromosome"/>
</dbReference>
<dbReference type="KEGG" id="nmes:H9L09_03235"/>
<name>A0A7G9RGS7_9ACTN</name>
<reference evidence="2 3" key="1">
    <citation type="submission" date="2020-08" db="EMBL/GenBank/DDBJ databases">
        <title>Genome sequence of Nocardioides mesophilus KACC 16243T.</title>
        <authorList>
            <person name="Hyun D.-W."/>
            <person name="Bae J.-W."/>
        </authorList>
    </citation>
    <scope>NUCLEOTIDE SEQUENCE [LARGE SCALE GENOMIC DNA]</scope>
    <source>
        <strain evidence="2 3">KACC 16243</strain>
    </source>
</reference>
<evidence type="ECO:0000313" key="2">
    <source>
        <dbReference type="EMBL" id="QNN54802.1"/>
    </source>
</evidence>
<accession>A0A7G9RGS7</accession>
<gene>
    <name evidence="2" type="ORF">H9L09_03235</name>
</gene>
<dbReference type="InterPro" id="IPR008972">
    <property type="entry name" value="Cupredoxin"/>
</dbReference>
<feature type="compositionally biased region" description="Low complexity" evidence="1">
    <location>
        <begin position="27"/>
        <end position="50"/>
    </location>
</feature>
<dbReference type="SUPFAM" id="SSF49503">
    <property type="entry name" value="Cupredoxins"/>
    <property type="match status" value="1"/>
</dbReference>
<keyword evidence="3" id="KW-1185">Reference proteome</keyword>
<proteinExistence type="predicted"/>
<dbReference type="AlphaFoldDB" id="A0A7G9RGS7"/>
<evidence type="ECO:0000313" key="3">
    <source>
        <dbReference type="Proteomes" id="UP000515947"/>
    </source>
</evidence>
<sequence length="141" mass="14483">MVLLAAPLAATLLLAGCGEDTTRTDDAPAPAASSSAPVSPSAAGSPGTPAAPEPKGVVVDVTVEGESIEPNGERVEAELGEPVILHVTSDRAGELHVHSTPEQEVEFDEGETRIELSFDQPGIVEVEDHESGLVVVQLQVS</sequence>
<organism evidence="2 3">
    <name type="scientific">Nocardioides mesophilus</name>
    <dbReference type="NCBI Taxonomy" id="433659"/>
    <lineage>
        <taxon>Bacteria</taxon>
        <taxon>Bacillati</taxon>
        <taxon>Actinomycetota</taxon>
        <taxon>Actinomycetes</taxon>
        <taxon>Propionibacteriales</taxon>
        <taxon>Nocardioidaceae</taxon>
        <taxon>Nocardioides</taxon>
    </lineage>
</organism>
<protein>
    <recommendedName>
        <fullName evidence="4">EfeO-type cupredoxin-like domain-containing protein</fullName>
    </recommendedName>
</protein>
<dbReference type="EMBL" id="CP060713">
    <property type="protein sequence ID" value="QNN54802.1"/>
    <property type="molecule type" value="Genomic_DNA"/>
</dbReference>
<evidence type="ECO:0008006" key="4">
    <source>
        <dbReference type="Google" id="ProtNLM"/>
    </source>
</evidence>